<evidence type="ECO:0000313" key="3">
    <source>
        <dbReference type="Proteomes" id="UP000256328"/>
    </source>
</evidence>
<dbReference type="PANTHER" id="PTHR13812">
    <property type="entry name" value="KETIMINE REDUCTASE MU-CRYSTALLIN"/>
    <property type="match status" value="1"/>
</dbReference>
<evidence type="ECO:0000313" key="2">
    <source>
        <dbReference type="EMBL" id="RDW74107.1"/>
    </source>
</evidence>
<dbReference type="EMBL" id="PDLN01000010">
    <property type="protein sequence ID" value="RDW74107.1"/>
    <property type="molecule type" value="Genomic_DNA"/>
</dbReference>
<sequence length="374" mass="40642">MAFLLLTDSAVKQLLAGLEGKDVRTFANSLRQAFLEYSTQNEHLYQPHRIAVTRPGGQASLFMPATSSHNVAVKIVGAPPPQAASTSASDPPPKTLRCVLTLCDATGQARGILNAEELTAFRTSMGSMLLFENRRVTANIVVFGAGKQALWHLRLALLLRGADIQKVTVVNRSLARSKELLDRLSKDDQSHWHSQVQFDVLDPSRADYQQALERLLVESDVIFCTTPSRVPLFSGDLLFTEQAKAKTRYIAAIGSWNLEMAELHPDMLRQVVGSEGYNPKGDSGGVIAVDSREACYQEAGEIVQAGIQPDKIIEVGEIVDLLATGKDAQKMNQWLESGLVVYKSVGVGIMDIAIGEGIMALARQKGVGVSIPDF</sequence>
<dbReference type="OrthoDB" id="41492at2759"/>
<keyword evidence="3" id="KW-1185">Reference proteome</keyword>
<organism evidence="2 3">
    <name type="scientific">Coleophoma crateriformis</name>
    <dbReference type="NCBI Taxonomy" id="565419"/>
    <lineage>
        <taxon>Eukaryota</taxon>
        <taxon>Fungi</taxon>
        <taxon>Dikarya</taxon>
        <taxon>Ascomycota</taxon>
        <taxon>Pezizomycotina</taxon>
        <taxon>Leotiomycetes</taxon>
        <taxon>Helotiales</taxon>
        <taxon>Dermateaceae</taxon>
        <taxon>Coleophoma</taxon>
    </lineage>
</organism>
<dbReference type="InterPro" id="IPR003462">
    <property type="entry name" value="ODC_Mu_crystall"/>
</dbReference>
<gene>
    <name evidence="2" type="ORF">BP5796_07549</name>
</gene>
<comment type="caution">
    <text evidence="2">The sequence shown here is derived from an EMBL/GenBank/DDBJ whole genome shotgun (WGS) entry which is preliminary data.</text>
</comment>
<dbReference type="Proteomes" id="UP000256328">
    <property type="component" value="Unassembled WGS sequence"/>
</dbReference>
<dbReference type="PANTHER" id="PTHR13812:SF19">
    <property type="entry name" value="KETIMINE REDUCTASE MU-CRYSTALLIN"/>
    <property type="match status" value="1"/>
</dbReference>
<dbReference type="Gene3D" id="3.40.50.720">
    <property type="entry name" value="NAD(P)-binding Rossmann-like Domain"/>
    <property type="match status" value="1"/>
</dbReference>
<dbReference type="InterPro" id="IPR036291">
    <property type="entry name" value="NAD(P)-bd_dom_sf"/>
</dbReference>
<dbReference type="SUPFAM" id="SSF51735">
    <property type="entry name" value="NAD(P)-binding Rossmann-fold domains"/>
    <property type="match status" value="1"/>
</dbReference>
<protein>
    <submittedName>
        <fullName evidence="2">Uncharacterized protein</fullName>
    </submittedName>
</protein>
<evidence type="ECO:0000256" key="1">
    <source>
        <dbReference type="ARBA" id="ARBA00008903"/>
    </source>
</evidence>
<dbReference type="InterPro" id="IPR023401">
    <property type="entry name" value="ODC_N"/>
</dbReference>
<proteinExistence type="inferred from homology"/>
<dbReference type="Gene3D" id="3.30.1780.10">
    <property type="entry name" value="ornithine cyclodeaminase, domain 1"/>
    <property type="match status" value="1"/>
</dbReference>
<accession>A0A3D8RJ83</accession>
<dbReference type="Pfam" id="PF02423">
    <property type="entry name" value="OCD_Mu_crystall"/>
    <property type="match status" value="1"/>
</dbReference>
<dbReference type="AlphaFoldDB" id="A0A3D8RJ83"/>
<comment type="similarity">
    <text evidence="1">Belongs to the ornithine cyclodeaminase/mu-crystallin family.</text>
</comment>
<dbReference type="GO" id="GO:0005737">
    <property type="term" value="C:cytoplasm"/>
    <property type="evidence" value="ECO:0007669"/>
    <property type="project" value="TreeGrafter"/>
</dbReference>
<name>A0A3D8RJ83_9HELO</name>
<reference evidence="2 3" key="1">
    <citation type="journal article" date="2018" name="IMA Fungus">
        <title>IMA Genome-F 9: Draft genome sequence of Annulohypoxylon stygium, Aspergillus mulundensis, Berkeleyomyces basicola (syn. Thielaviopsis basicola), Ceratocystis smalleyi, two Cercospora beticola strains, Coleophoma cylindrospora, Fusarium fracticaudum, Phialophora cf. hyalina, and Morchella septimelata.</title>
        <authorList>
            <person name="Wingfield B.D."/>
            <person name="Bills G.F."/>
            <person name="Dong Y."/>
            <person name="Huang W."/>
            <person name="Nel W.J."/>
            <person name="Swalarsk-Parry B.S."/>
            <person name="Vaghefi N."/>
            <person name="Wilken P.M."/>
            <person name="An Z."/>
            <person name="de Beer Z.W."/>
            <person name="De Vos L."/>
            <person name="Chen L."/>
            <person name="Duong T.A."/>
            <person name="Gao Y."/>
            <person name="Hammerbacher A."/>
            <person name="Kikkert J.R."/>
            <person name="Li Y."/>
            <person name="Li H."/>
            <person name="Li K."/>
            <person name="Li Q."/>
            <person name="Liu X."/>
            <person name="Ma X."/>
            <person name="Naidoo K."/>
            <person name="Pethybridge S.J."/>
            <person name="Sun J."/>
            <person name="Steenkamp E.T."/>
            <person name="van der Nest M.A."/>
            <person name="van Wyk S."/>
            <person name="Wingfield M.J."/>
            <person name="Xiong C."/>
            <person name="Yue Q."/>
            <person name="Zhang X."/>
        </authorList>
    </citation>
    <scope>NUCLEOTIDE SEQUENCE [LARGE SCALE GENOMIC DNA]</scope>
    <source>
        <strain evidence="2 3">BP5796</strain>
    </source>
</reference>